<dbReference type="Pfam" id="PF02602">
    <property type="entry name" value="HEM4"/>
    <property type="match status" value="2"/>
</dbReference>
<proteinExistence type="predicted"/>
<dbReference type="InterPro" id="IPR039793">
    <property type="entry name" value="UROS/Hem4"/>
</dbReference>
<protein>
    <recommendedName>
        <fullName evidence="1">Tetrapyrrole biosynthesis uroporphyrinogen III synthase domain-containing protein</fullName>
    </recommendedName>
</protein>
<sequence length="391" mass="43352">MPQVPVFLLKTRSQPDDGYEEYFKALLIEGIPYQLSTDTRFVPHFVPVLEHQQNTESLSSLEKLLRTQQLTEKYGGLIFTSQRAVEGFSDVVRKLDSESQASSEGVLGTATEQRTPTLISPSLTTPFPLYVVGPATAHSLSTLYPSPTLDPLHTRILGEHTGNGAALAQFMLQHCNGIHANLLFEYYEAPRLPFIPLVGPASGQYARQRLEQSDDRLRKKPLLFLVGEVRRDVIPKTLMDAELGDKAIQVDEWEVYSTVVREAFENEFRGLVSEIPYWQQQTEGKEAAASNIAVVVVFSPQGCEAMLRVLGFLDEDGRAKEHLRRDRWSDSQAAGGPTEFVIATIGPTTRDYLIDKFDFEPDVCASKPTPAGVADGVKAFLGALLLSKGLR</sequence>
<comment type="caution">
    <text evidence="2">The sequence shown here is derived from an EMBL/GenBank/DDBJ whole genome shotgun (WGS) entry which is preliminary data.</text>
</comment>
<dbReference type="OrthoDB" id="5595751at2759"/>
<reference evidence="2 3" key="1">
    <citation type="submission" date="2015-06" db="EMBL/GenBank/DDBJ databases">
        <title>Draft genome of the ant-associated black yeast Phialophora attae CBS 131958.</title>
        <authorList>
            <person name="Moreno L.F."/>
            <person name="Stielow B.J."/>
            <person name="de Hoog S."/>
            <person name="Vicente V.A."/>
            <person name="Weiss V.A."/>
            <person name="de Vries M."/>
            <person name="Cruz L.M."/>
            <person name="Souza E.M."/>
        </authorList>
    </citation>
    <scope>NUCLEOTIDE SEQUENCE [LARGE SCALE GENOMIC DNA]</scope>
    <source>
        <strain evidence="2 3">CBS 131958</strain>
    </source>
</reference>
<dbReference type="GeneID" id="28732356"/>
<dbReference type="InterPro" id="IPR036108">
    <property type="entry name" value="4pyrrol_syn_uPrphyn_synt_sf"/>
</dbReference>
<dbReference type="SUPFAM" id="SSF69618">
    <property type="entry name" value="HemD-like"/>
    <property type="match status" value="1"/>
</dbReference>
<dbReference type="PANTHER" id="PTHR12390:SF0">
    <property type="entry name" value="UROPORPHYRINOGEN-III SYNTHASE"/>
    <property type="match status" value="1"/>
</dbReference>
<dbReference type="GO" id="GO:0004852">
    <property type="term" value="F:uroporphyrinogen-III synthase activity"/>
    <property type="evidence" value="ECO:0007669"/>
    <property type="project" value="InterPro"/>
</dbReference>
<dbReference type="GO" id="GO:0006780">
    <property type="term" value="P:uroporphyrinogen III biosynthetic process"/>
    <property type="evidence" value="ECO:0007669"/>
    <property type="project" value="InterPro"/>
</dbReference>
<dbReference type="GO" id="GO:0006782">
    <property type="term" value="P:protoporphyrinogen IX biosynthetic process"/>
    <property type="evidence" value="ECO:0007669"/>
    <property type="project" value="UniProtKB-UniPathway"/>
</dbReference>
<evidence type="ECO:0000313" key="3">
    <source>
        <dbReference type="Proteomes" id="UP000038010"/>
    </source>
</evidence>
<evidence type="ECO:0000313" key="2">
    <source>
        <dbReference type="EMBL" id="KPI34635.1"/>
    </source>
</evidence>
<feature type="domain" description="Tetrapyrrole biosynthesis uroporphyrinogen III synthase" evidence="1">
    <location>
        <begin position="216"/>
        <end position="373"/>
    </location>
</feature>
<evidence type="ECO:0000259" key="1">
    <source>
        <dbReference type="Pfam" id="PF02602"/>
    </source>
</evidence>
<dbReference type="AlphaFoldDB" id="A0A0N1GX05"/>
<dbReference type="CDD" id="cd06578">
    <property type="entry name" value="HemD"/>
    <property type="match status" value="1"/>
</dbReference>
<keyword evidence="3" id="KW-1185">Reference proteome</keyword>
<dbReference type="GO" id="GO:0005829">
    <property type="term" value="C:cytosol"/>
    <property type="evidence" value="ECO:0007669"/>
    <property type="project" value="TreeGrafter"/>
</dbReference>
<organism evidence="2 3">
    <name type="scientific">Cyphellophora attinorum</name>
    <dbReference type="NCBI Taxonomy" id="1664694"/>
    <lineage>
        <taxon>Eukaryota</taxon>
        <taxon>Fungi</taxon>
        <taxon>Dikarya</taxon>
        <taxon>Ascomycota</taxon>
        <taxon>Pezizomycotina</taxon>
        <taxon>Eurotiomycetes</taxon>
        <taxon>Chaetothyriomycetidae</taxon>
        <taxon>Chaetothyriales</taxon>
        <taxon>Cyphellophoraceae</taxon>
        <taxon>Cyphellophora</taxon>
    </lineage>
</organism>
<dbReference type="InterPro" id="IPR003754">
    <property type="entry name" value="4pyrrol_synth_uPrphyn_synth"/>
</dbReference>
<dbReference type="VEuPathDB" id="FungiDB:AB675_11612"/>
<dbReference type="PANTHER" id="PTHR12390">
    <property type="entry name" value="UROPORPHYRINOGEN III SYNTHASE"/>
    <property type="match status" value="1"/>
</dbReference>
<dbReference type="Proteomes" id="UP000038010">
    <property type="component" value="Unassembled WGS sequence"/>
</dbReference>
<feature type="domain" description="Tetrapyrrole biosynthesis uroporphyrinogen III synthase" evidence="1">
    <location>
        <begin position="41"/>
        <end position="177"/>
    </location>
</feature>
<dbReference type="UniPathway" id="UPA00251">
    <property type="reaction ID" value="UER00320"/>
</dbReference>
<name>A0A0N1GX05_9EURO</name>
<gene>
    <name evidence="2" type="ORF">AB675_11612</name>
</gene>
<dbReference type="Gene3D" id="3.40.50.10090">
    <property type="match status" value="2"/>
</dbReference>
<dbReference type="EMBL" id="LFJN01000054">
    <property type="protein sequence ID" value="KPI34635.1"/>
    <property type="molecule type" value="Genomic_DNA"/>
</dbReference>
<dbReference type="RefSeq" id="XP_017994598.1">
    <property type="nucleotide sequence ID" value="XM_018140475.1"/>
</dbReference>
<accession>A0A0N1GX05</accession>
<dbReference type="STRING" id="1664694.A0A0N1GX05"/>